<name>A0A251XI01_CLAMM</name>
<organism evidence="1 2">
    <name type="scientific">Clavibacter michiganensis subsp. michiganensis</name>
    <dbReference type="NCBI Taxonomy" id="33013"/>
    <lineage>
        <taxon>Bacteria</taxon>
        <taxon>Bacillati</taxon>
        <taxon>Actinomycetota</taxon>
        <taxon>Actinomycetes</taxon>
        <taxon>Micrococcales</taxon>
        <taxon>Microbacteriaceae</taxon>
        <taxon>Clavibacter</taxon>
    </lineage>
</organism>
<sequence length="53" mass="5970">MPSRSYVFLMSSGRSSHVWACFSVERTKYLMLSKSMPERSAPHVGMGFLPKSS</sequence>
<reference evidence="1 2" key="1">
    <citation type="submission" date="2016-08" db="EMBL/GenBank/DDBJ databases">
        <title>Genome sequence of Clavibacter michiganensis subsp. michiganensis strain CASJ007.</title>
        <authorList>
            <person name="Thapa S.P."/>
            <person name="Coaker G."/>
        </authorList>
    </citation>
    <scope>NUCLEOTIDE SEQUENCE [LARGE SCALE GENOMIC DNA]</scope>
    <source>
        <strain evidence="1">CASJ007</strain>
    </source>
</reference>
<dbReference type="AlphaFoldDB" id="A0A251XI01"/>
<dbReference type="EMBL" id="MDHH01000002">
    <property type="protein sequence ID" value="OUE02798.1"/>
    <property type="molecule type" value="Genomic_DNA"/>
</dbReference>
<keyword evidence="2" id="KW-1185">Reference proteome</keyword>
<dbReference type="Proteomes" id="UP000195062">
    <property type="component" value="Unassembled WGS sequence"/>
</dbReference>
<evidence type="ECO:0000313" key="1">
    <source>
        <dbReference type="EMBL" id="OUE02798.1"/>
    </source>
</evidence>
<accession>A0A251XI01</accession>
<protein>
    <submittedName>
        <fullName evidence="1">Uncharacterized protein</fullName>
    </submittedName>
</protein>
<proteinExistence type="predicted"/>
<comment type="caution">
    <text evidence="1">The sequence shown here is derived from an EMBL/GenBank/DDBJ whole genome shotgun (WGS) entry which is preliminary data.</text>
</comment>
<evidence type="ECO:0000313" key="2">
    <source>
        <dbReference type="Proteomes" id="UP000195062"/>
    </source>
</evidence>
<gene>
    <name evidence="1" type="ORF">CMMCAS07_12335</name>
</gene>